<keyword evidence="9" id="KW-1185">Reference proteome</keyword>
<evidence type="ECO:0000259" key="7">
    <source>
        <dbReference type="PROSITE" id="PS51012"/>
    </source>
</evidence>
<proteinExistence type="inferred from homology"/>
<feature type="transmembrane region" description="Helical" evidence="6">
    <location>
        <begin position="188"/>
        <end position="210"/>
    </location>
</feature>
<protein>
    <recommendedName>
        <fullName evidence="6">Transport permease protein</fullName>
    </recommendedName>
</protein>
<evidence type="ECO:0000256" key="2">
    <source>
        <dbReference type="ARBA" id="ARBA00022692"/>
    </source>
</evidence>
<reference evidence="8 9" key="1">
    <citation type="journal article" date="2019" name="Int. J. Syst. Evol. Microbiol.">
        <title>The Global Catalogue of Microorganisms (GCM) 10K type strain sequencing project: providing services to taxonomists for standard genome sequencing and annotation.</title>
        <authorList>
            <consortium name="The Broad Institute Genomics Platform"/>
            <consortium name="The Broad Institute Genome Sequencing Center for Infectious Disease"/>
            <person name="Wu L."/>
            <person name="Ma J."/>
        </authorList>
    </citation>
    <scope>NUCLEOTIDE SEQUENCE [LARGE SCALE GENOMIC DNA]</scope>
    <source>
        <strain evidence="8 9">JCM 11117</strain>
    </source>
</reference>
<dbReference type="InterPro" id="IPR051784">
    <property type="entry name" value="Nod_factor_ABC_transporter"/>
</dbReference>
<keyword evidence="2 6" id="KW-0812">Transmembrane</keyword>
<feature type="transmembrane region" description="Helical" evidence="6">
    <location>
        <begin position="39"/>
        <end position="60"/>
    </location>
</feature>
<accession>A0ABN1QR17</accession>
<evidence type="ECO:0000256" key="3">
    <source>
        <dbReference type="ARBA" id="ARBA00022989"/>
    </source>
</evidence>
<evidence type="ECO:0000313" key="9">
    <source>
        <dbReference type="Proteomes" id="UP001499967"/>
    </source>
</evidence>
<dbReference type="EMBL" id="BAAAHP010000126">
    <property type="protein sequence ID" value="GAA0946067.1"/>
    <property type="molecule type" value="Genomic_DNA"/>
</dbReference>
<dbReference type="PANTHER" id="PTHR43229:SF2">
    <property type="entry name" value="NODULATION PROTEIN J"/>
    <property type="match status" value="1"/>
</dbReference>
<comment type="caution">
    <text evidence="8">The sequence shown here is derived from an EMBL/GenBank/DDBJ whole genome shotgun (WGS) entry which is preliminary data.</text>
</comment>
<dbReference type="RefSeq" id="WP_343943422.1">
    <property type="nucleotide sequence ID" value="NZ_BAAAHP010000126.1"/>
</dbReference>
<dbReference type="Proteomes" id="UP001499967">
    <property type="component" value="Unassembled WGS sequence"/>
</dbReference>
<evidence type="ECO:0000256" key="5">
    <source>
        <dbReference type="ARBA" id="ARBA00023251"/>
    </source>
</evidence>
<feature type="transmembrane region" description="Helical" evidence="6">
    <location>
        <begin position="246"/>
        <end position="265"/>
    </location>
</feature>
<name>A0ABN1QR17_9PSEU</name>
<keyword evidence="6" id="KW-1003">Cell membrane</keyword>
<keyword evidence="4 6" id="KW-0472">Membrane</keyword>
<feature type="transmembrane region" description="Helical" evidence="6">
    <location>
        <begin position="149"/>
        <end position="176"/>
    </location>
</feature>
<feature type="domain" description="ABC transmembrane type-2" evidence="7">
    <location>
        <begin position="37"/>
        <end position="271"/>
    </location>
</feature>
<dbReference type="Pfam" id="PF01061">
    <property type="entry name" value="ABC2_membrane"/>
    <property type="match status" value="1"/>
</dbReference>
<evidence type="ECO:0000313" key="8">
    <source>
        <dbReference type="EMBL" id="GAA0946067.1"/>
    </source>
</evidence>
<evidence type="ECO:0000256" key="4">
    <source>
        <dbReference type="ARBA" id="ARBA00023136"/>
    </source>
</evidence>
<keyword evidence="3 6" id="KW-1133">Transmembrane helix</keyword>
<dbReference type="InterPro" id="IPR047817">
    <property type="entry name" value="ABC2_TM_bact-type"/>
</dbReference>
<dbReference type="PANTHER" id="PTHR43229">
    <property type="entry name" value="NODULATION PROTEIN J"/>
    <property type="match status" value="1"/>
</dbReference>
<dbReference type="PROSITE" id="PS51012">
    <property type="entry name" value="ABC_TM2"/>
    <property type="match status" value="1"/>
</dbReference>
<comment type="subcellular location">
    <subcellularLocation>
        <location evidence="6">Cell membrane</location>
        <topology evidence="6">Multi-pass membrane protein</topology>
    </subcellularLocation>
    <subcellularLocation>
        <location evidence="1">Membrane</location>
        <topology evidence="1">Multi-pass membrane protein</topology>
    </subcellularLocation>
</comment>
<dbReference type="PIRSF" id="PIRSF006648">
    <property type="entry name" value="DrrB"/>
    <property type="match status" value="1"/>
</dbReference>
<keyword evidence="5" id="KW-0046">Antibiotic resistance</keyword>
<comment type="similarity">
    <text evidence="6">Belongs to the ABC-2 integral membrane protein family.</text>
</comment>
<feature type="transmembrane region" description="Helical" evidence="6">
    <location>
        <begin position="72"/>
        <end position="95"/>
    </location>
</feature>
<gene>
    <name evidence="8" type="ORF">GCM10009559_44430</name>
</gene>
<keyword evidence="6" id="KW-0813">Transport</keyword>
<sequence>MTSSIARPGAGSGLGWLAADSATLARRYLTHLRHQPAEIANAIGFPILMVLMFAFLLGGMMTVPGGGDYRQALLPGLFTLTMLFGLSTTMIAVVTDAQRGITDRFRSMPMAHGAVLIGRAVADLVVSAIALGVLLLVALAVGWRADGGAGAVVAAIGLLLLLRLALLWVGIYLGLLVRTPGAVTAVQVFEWPFAFLSGLFVAPASMPAVVSAVAEWNPISSTAAATRELFGNPGWGGESWVAQHPVLMAVVWPLLIIAVFGPLSVHRYREMSR</sequence>
<organism evidence="8 9">
    <name type="scientific">Pseudonocardia zijingensis</name>
    <dbReference type="NCBI Taxonomy" id="153376"/>
    <lineage>
        <taxon>Bacteria</taxon>
        <taxon>Bacillati</taxon>
        <taxon>Actinomycetota</taxon>
        <taxon>Actinomycetes</taxon>
        <taxon>Pseudonocardiales</taxon>
        <taxon>Pseudonocardiaceae</taxon>
        <taxon>Pseudonocardia</taxon>
    </lineage>
</organism>
<evidence type="ECO:0000256" key="6">
    <source>
        <dbReference type="RuleBase" id="RU361157"/>
    </source>
</evidence>
<dbReference type="InterPro" id="IPR000412">
    <property type="entry name" value="ABC_2_transport"/>
</dbReference>
<dbReference type="InterPro" id="IPR013525">
    <property type="entry name" value="ABC2_TM"/>
</dbReference>
<evidence type="ECO:0000256" key="1">
    <source>
        <dbReference type="ARBA" id="ARBA00004141"/>
    </source>
</evidence>
<feature type="transmembrane region" description="Helical" evidence="6">
    <location>
        <begin position="116"/>
        <end position="143"/>
    </location>
</feature>